<dbReference type="InterPro" id="IPR009057">
    <property type="entry name" value="Homeodomain-like_sf"/>
</dbReference>
<dbReference type="RefSeq" id="WP_137031886.1">
    <property type="nucleotide sequence ID" value="NZ_SZNK01000001.1"/>
</dbReference>
<evidence type="ECO:0000313" key="5">
    <source>
        <dbReference type="Proteomes" id="UP000307841"/>
    </source>
</evidence>
<dbReference type="Pfam" id="PF14246">
    <property type="entry name" value="TetR_C_7"/>
    <property type="match status" value="1"/>
</dbReference>
<dbReference type="Proteomes" id="UP000307841">
    <property type="component" value="Unassembled WGS sequence"/>
</dbReference>
<dbReference type="Pfam" id="PF00440">
    <property type="entry name" value="TetR_N"/>
    <property type="match status" value="1"/>
</dbReference>
<gene>
    <name evidence="4" type="ORF">E8L90_25395</name>
</gene>
<dbReference type="PANTHER" id="PTHR30055">
    <property type="entry name" value="HTH-TYPE TRANSCRIPTIONAL REGULATOR RUTR"/>
    <property type="match status" value="1"/>
</dbReference>
<dbReference type="SUPFAM" id="SSF46689">
    <property type="entry name" value="Homeodomain-like"/>
    <property type="match status" value="1"/>
</dbReference>
<protein>
    <submittedName>
        <fullName evidence="4">TetR/AcrR family transcriptional regulator</fullName>
    </submittedName>
</protein>
<proteinExistence type="predicted"/>
<dbReference type="OrthoDB" id="277085at2"/>
<dbReference type="GO" id="GO:0000976">
    <property type="term" value="F:transcription cis-regulatory region binding"/>
    <property type="evidence" value="ECO:0007669"/>
    <property type="project" value="TreeGrafter"/>
</dbReference>
<dbReference type="PROSITE" id="PS50977">
    <property type="entry name" value="HTH_TETR_2"/>
    <property type="match status" value="1"/>
</dbReference>
<keyword evidence="5" id="KW-1185">Reference proteome</keyword>
<dbReference type="SUPFAM" id="SSF48498">
    <property type="entry name" value="Tetracyclin repressor-like, C-terminal domain"/>
    <property type="match status" value="1"/>
</dbReference>
<dbReference type="PANTHER" id="PTHR30055:SF226">
    <property type="entry name" value="HTH-TYPE TRANSCRIPTIONAL REGULATOR PKSA"/>
    <property type="match status" value="1"/>
</dbReference>
<feature type="domain" description="HTH tetR-type" evidence="3">
    <location>
        <begin position="18"/>
        <end position="78"/>
    </location>
</feature>
<name>A0A4U2YFZ7_9BACL</name>
<sequence>MDHPDIEQKLGGRGEEEQETRERILSAARQLMAQKGYKGATTRKISELAGVNEVTVFRHFKNKVGILTELLKEIMDVREQLEQGLQGEFSDLKQMLVSYARTYYGLLVERKEIFMICMIEADNHPEVVQMFSSLPMTAVEVLSNKLLAFQEQGHLPKADPFTAALMFVSTFFYAFMAKYRVNLDLEMVEEELFENASEILLQGIRGPK</sequence>
<evidence type="ECO:0000259" key="3">
    <source>
        <dbReference type="PROSITE" id="PS50977"/>
    </source>
</evidence>
<keyword evidence="1 2" id="KW-0238">DNA-binding</keyword>
<dbReference type="EMBL" id="SZNK01000001">
    <property type="protein sequence ID" value="TKI58461.1"/>
    <property type="molecule type" value="Genomic_DNA"/>
</dbReference>
<dbReference type="PRINTS" id="PR00455">
    <property type="entry name" value="HTHTETR"/>
</dbReference>
<reference evidence="4 5" key="1">
    <citation type="submission" date="2019-04" db="EMBL/GenBank/DDBJ databases">
        <title>Whole genome sequencing of Brevibacillus sp. TGS2-1.</title>
        <authorList>
            <person name="Choi A."/>
        </authorList>
    </citation>
    <scope>NUCLEOTIDE SEQUENCE [LARGE SCALE GENOMIC DNA]</scope>
    <source>
        <strain evidence="4 5">TGS2-1</strain>
    </source>
</reference>
<dbReference type="InterPro" id="IPR050109">
    <property type="entry name" value="HTH-type_TetR-like_transc_reg"/>
</dbReference>
<dbReference type="AlphaFoldDB" id="A0A4U2YFZ7"/>
<dbReference type="InterPro" id="IPR039536">
    <property type="entry name" value="TetR_C_Proteobacteria"/>
</dbReference>
<evidence type="ECO:0000256" key="2">
    <source>
        <dbReference type="PROSITE-ProRule" id="PRU00335"/>
    </source>
</evidence>
<dbReference type="GO" id="GO:0003700">
    <property type="term" value="F:DNA-binding transcription factor activity"/>
    <property type="evidence" value="ECO:0007669"/>
    <property type="project" value="TreeGrafter"/>
</dbReference>
<comment type="caution">
    <text evidence="4">The sequence shown here is derived from an EMBL/GenBank/DDBJ whole genome shotgun (WGS) entry which is preliminary data.</text>
</comment>
<dbReference type="InterPro" id="IPR001647">
    <property type="entry name" value="HTH_TetR"/>
</dbReference>
<accession>A0A4U2YFZ7</accession>
<organism evidence="4 5">
    <name type="scientific">Brevibacillus antibioticus</name>
    <dbReference type="NCBI Taxonomy" id="2570228"/>
    <lineage>
        <taxon>Bacteria</taxon>
        <taxon>Bacillati</taxon>
        <taxon>Bacillota</taxon>
        <taxon>Bacilli</taxon>
        <taxon>Bacillales</taxon>
        <taxon>Paenibacillaceae</taxon>
        <taxon>Brevibacillus</taxon>
    </lineage>
</organism>
<dbReference type="InterPro" id="IPR036271">
    <property type="entry name" value="Tet_transcr_reg_TetR-rel_C_sf"/>
</dbReference>
<evidence type="ECO:0000256" key="1">
    <source>
        <dbReference type="ARBA" id="ARBA00023125"/>
    </source>
</evidence>
<feature type="DNA-binding region" description="H-T-H motif" evidence="2">
    <location>
        <begin position="41"/>
        <end position="60"/>
    </location>
</feature>
<evidence type="ECO:0000313" key="4">
    <source>
        <dbReference type="EMBL" id="TKI58461.1"/>
    </source>
</evidence>
<dbReference type="Gene3D" id="1.10.357.10">
    <property type="entry name" value="Tetracycline Repressor, domain 2"/>
    <property type="match status" value="1"/>
</dbReference>